<keyword evidence="2" id="KW-1133">Transmembrane helix</keyword>
<keyword evidence="4" id="KW-1185">Reference proteome</keyword>
<evidence type="ECO:0000256" key="1">
    <source>
        <dbReference type="SAM" id="MobiDB-lite"/>
    </source>
</evidence>
<keyword evidence="2" id="KW-0472">Membrane</keyword>
<feature type="compositionally biased region" description="Pro residues" evidence="1">
    <location>
        <begin position="98"/>
        <end position="107"/>
    </location>
</feature>
<feature type="transmembrane region" description="Helical" evidence="2">
    <location>
        <begin position="34"/>
        <end position="56"/>
    </location>
</feature>
<protein>
    <recommendedName>
        <fullName evidence="5">Energy transducer TonB</fullName>
    </recommendedName>
</protein>
<feature type="region of interest" description="Disordered" evidence="1">
    <location>
        <begin position="76"/>
        <end position="136"/>
    </location>
</feature>
<comment type="caution">
    <text evidence="3">The sequence shown here is derived from an EMBL/GenBank/DDBJ whole genome shotgun (WGS) entry which is preliminary data.</text>
</comment>
<keyword evidence="2" id="KW-0812">Transmembrane</keyword>
<accession>A0ABT6N301</accession>
<reference evidence="3" key="1">
    <citation type="submission" date="2023-04" db="EMBL/GenBank/DDBJ databases">
        <title>Sphingomonas sp. MAHUQ-71 isolated from rice field.</title>
        <authorList>
            <person name="Huq M.A."/>
        </authorList>
    </citation>
    <scope>NUCLEOTIDE SEQUENCE</scope>
    <source>
        <strain evidence="3">MAHUQ-71</strain>
    </source>
</reference>
<dbReference type="RefSeq" id="WP_281044727.1">
    <property type="nucleotide sequence ID" value="NZ_JARYGZ010000001.1"/>
</dbReference>
<evidence type="ECO:0000313" key="3">
    <source>
        <dbReference type="EMBL" id="MDH7639463.1"/>
    </source>
</evidence>
<name>A0ABT6N301_9SPHN</name>
<evidence type="ECO:0000313" key="4">
    <source>
        <dbReference type="Proteomes" id="UP001160625"/>
    </source>
</evidence>
<feature type="compositionally biased region" description="Polar residues" evidence="1">
    <location>
        <begin position="124"/>
        <end position="136"/>
    </location>
</feature>
<feature type="region of interest" description="Disordered" evidence="1">
    <location>
        <begin position="1"/>
        <end position="22"/>
    </location>
</feature>
<dbReference type="EMBL" id="JARYGZ010000001">
    <property type="protein sequence ID" value="MDH7639463.1"/>
    <property type="molecule type" value="Genomic_DNA"/>
</dbReference>
<gene>
    <name evidence="3" type="ORF">QGN17_12045</name>
</gene>
<dbReference type="Proteomes" id="UP001160625">
    <property type="component" value="Unassembled WGS sequence"/>
</dbReference>
<sequence>MAGASVTAPLQGGMVETQDQPREHRDVVMQRVRVGLTGLAAVFLLTLLAASIFSFLGQDDHSIKLANGAVVANVQAPPEPPKEPLAELGVAPGANTPKPAPTMPPPQMTGNPPMLTLSPPAPVLSNQSNSAAPAGH</sequence>
<organism evidence="3 4">
    <name type="scientific">Sphingomonas oryzagri</name>
    <dbReference type="NCBI Taxonomy" id="3042314"/>
    <lineage>
        <taxon>Bacteria</taxon>
        <taxon>Pseudomonadati</taxon>
        <taxon>Pseudomonadota</taxon>
        <taxon>Alphaproteobacteria</taxon>
        <taxon>Sphingomonadales</taxon>
        <taxon>Sphingomonadaceae</taxon>
        <taxon>Sphingomonas</taxon>
    </lineage>
</organism>
<evidence type="ECO:0008006" key="5">
    <source>
        <dbReference type="Google" id="ProtNLM"/>
    </source>
</evidence>
<evidence type="ECO:0000256" key="2">
    <source>
        <dbReference type="SAM" id="Phobius"/>
    </source>
</evidence>
<proteinExistence type="predicted"/>